<feature type="compositionally biased region" description="Polar residues" evidence="1">
    <location>
        <begin position="234"/>
        <end position="254"/>
    </location>
</feature>
<dbReference type="Proteomes" id="UP001162087">
    <property type="component" value="Chromosome 4"/>
</dbReference>
<dbReference type="GO" id="GO:0003712">
    <property type="term" value="F:transcription coregulator activity"/>
    <property type="evidence" value="ECO:0007669"/>
    <property type="project" value="InterPro"/>
</dbReference>
<accession>A0AA35JG84</accession>
<evidence type="ECO:0008006" key="4">
    <source>
        <dbReference type="Google" id="ProtNLM"/>
    </source>
</evidence>
<reference evidence="2" key="1">
    <citation type="submission" date="2022-10" db="EMBL/GenBank/DDBJ databases">
        <authorList>
            <person name="Byrne P K."/>
        </authorList>
    </citation>
    <scope>NUCLEOTIDE SEQUENCE</scope>
    <source>
        <strain evidence="2">IFO1802</strain>
    </source>
</reference>
<feature type="compositionally biased region" description="Low complexity" evidence="1">
    <location>
        <begin position="414"/>
        <end position="425"/>
    </location>
</feature>
<dbReference type="GO" id="GO:0060962">
    <property type="term" value="P:regulation of ribosomal protein gene transcription by RNA polymerase II"/>
    <property type="evidence" value="ECO:0007669"/>
    <property type="project" value="InterPro"/>
</dbReference>
<name>A0AA35JG84_SACK1</name>
<dbReference type="PANTHER" id="PTHR28057:SF1">
    <property type="entry name" value="PROTEIN IFH1-RELATED"/>
    <property type="match status" value="1"/>
</dbReference>
<feature type="region of interest" description="Disordered" evidence="1">
    <location>
        <begin position="413"/>
        <end position="434"/>
    </location>
</feature>
<feature type="region of interest" description="Disordered" evidence="1">
    <location>
        <begin position="233"/>
        <end position="254"/>
    </location>
</feature>
<dbReference type="AlphaFoldDB" id="A0AA35JG84"/>
<gene>
    <name evidence="2" type="primary">SKDI04G4370</name>
    <name evidence="2" type="ORF">SKDI_04G4370</name>
</gene>
<evidence type="ECO:0000313" key="2">
    <source>
        <dbReference type="EMBL" id="CAI4058555.1"/>
    </source>
</evidence>
<organism evidence="2 3">
    <name type="scientific">Saccharomyces kudriavzevii (strain ATCC MYA-4449 / AS 2.2408 / CBS 8840 / NBRC 1802 / NCYC 2889)</name>
    <name type="common">Yeast</name>
    <dbReference type="NCBI Taxonomy" id="226230"/>
    <lineage>
        <taxon>Eukaryota</taxon>
        <taxon>Fungi</taxon>
        <taxon>Dikarya</taxon>
        <taxon>Ascomycota</taxon>
        <taxon>Saccharomycotina</taxon>
        <taxon>Saccharomycetes</taxon>
        <taxon>Saccharomycetales</taxon>
        <taxon>Saccharomycetaceae</taxon>
        <taxon>Saccharomyces</taxon>
    </lineage>
</organism>
<dbReference type="GeneID" id="80923163"/>
<sequence length="530" mass="59410">MVGSVPVRRKPYLSSKIVQRKTSAAASFPSTSSTIFYSSNNDDGFDLPSDSSLSGISDVESSITSVKRLILKNISRDKNQSHKFSREGRANVLEEEVSLDNGPRTEADNMSNYLLASNDRSKYVSNGPDVSFDVNFAEKLTDLPIGKNESYEGHYSDSPSKISPNEEDLGVEIIRDDSLNGCQAVSRNDDELITTQYPETESEMEFDEVALFTSIEGMNKGRKEPELFEKRLDSNNLGEDTFSTSGDNPAGESSQFSLLSMSNISSFNECLFKIRKCDEFHTSADESFNLKNAVIDAKRRYVDYLYISSREESSDSSFSSEDSRNYSLDDHHNVEEIIYRDDDSTDEDESLPLPDPKRKKIGFKACEIVDARKIGIQVPKLCIWSLSDKPFSVIDGLSTKSLYQLGDEAVICGSSSSSSNSSPINSRERQKDNQIFDNDTMLTDLLNISGSEIEKASNTYNESIREPLFEIPKRPLSSSRGRRNCSKETDTAYDRNAACDVSKHHSGVFHDEIERNARVRRGRLQLKREL</sequence>
<dbReference type="InterPro" id="IPR018837">
    <property type="entry name" value="TF_CRF1/IFH1"/>
</dbReference>
<dbReference type="PANTHER" id="PTHR28057">
    <property type="entry name" value="PROTEIN IFH1-RELATED"/>
    <property type="match status" value="1"/>
</dbReference>
<dbReference type="Pfam" id="PF10380">
    <property type="entry name" value="CRF1"/>
    <property type="match status" value="1"/>
</dbReference>
<evidence type="ECO:0000313" key="3">
    <source>
        <dbReference type="Proteomes" id="UP001162087"/>
    </source>
</evidence>
<dbReference type="RefSeq" id="XP_056086863.1">
    <property type="nucleotide sequence ID" value="XM_056226998.1"/>
</dbReference>
<keyword evidence="3" id="KW-1185">Reference proteome</keyword>
<protein>
    <recommendedName>
        <fullName evidence="4">CRF1-like protein</fullName>
    </recommendedName>
</protein>
<proteinExistence type="predicted"/>
<dbReference type="EMBL" id="OX365899">
    <property type="protein sequence ID" value="CAI4058555.1"/>
    <property type="molecule type" value="Genomic_DNA"/>
</dbReference>
<evidence type="ECO:0000256" key="1">
    <source>
        <dbReference type="SAM" id="MobiDB-lite"/>
    </source>
</evidence>